<protein>
    <submittedName>
        <fullName evidence="1">DUF4157 domain-containing protein</fullName>
    </submittedName>
</protein>
<accession>A0ABZ0WDE8</accession>
<name>A0ABZ0WDE8_9BACT</name>
<organism evidence="1 2">
    <name type="scientific">Niabella yanshanensis</name>
    <dbReference type="NCBI Taxonomy" id="577386"/>
    <lineage>
        <taxon>Bacteria</taxon>
        <taxon>Pseudomonadati</taxon>
        <taxon>Bacteroidota</taxon>
        <taxon>Chitinophagia</taxon>
        <taxon>Chitinophagales</taxon>
        <taxon>Chitinophagaceae</taxon>
        <taxon>Niabella</taxon>
    </lineage>
</organism>
<dbReference type="Proteomes" id="UP001325680">
    <property type="component" value="Chromosome"/>
</dbReference>
<proteinExistence type="predicted"/>
<evidence type="ECO:0000313" key="2">
    <source>
        <dbReference type="Proteomes" id="UP001325680"/>
    </source>
</evidence>
<dbReference type="EMBL" id="CP139960">
    <property type="protein sequence ID" value="WQD40717.1"/>
    <property type="molecule type" value="Genomic_DNA"/>
</dbReference>
<evidence type="ECO:0000313" key="1">
    <source>
        <dbReference type="EMBL" id="WQD40717.1"/>
    </source>
</evidence>
<sequence length="114" mass="13512">MLRSFVPVKPFTIKENSFIAKLAAQKLRSKNVAIVLGSRIHLYGVSKEHFLRNERWLRHELKHIEQYERLGFIRFIATYLWQTFQVGYYQCGLECEARAAETDETIAERFMLSQ</sequence>
<reference evidence="1 2" key="1">
    <citation type="submission" date="2023-12" db="EMBL/GenBank/DDBJ databases">
        <title>Genome sequencing and assembly of bacterial species from a model synthetic community.</title>
        <authorList>
            <person name="Hogle S.L."/>
        </authorList>
    </citation>
    <scope>NUCLEOTIDE SEQUENCE [LARGE SCALE GENOMIC DNA]</scope>
    <source>
        <strain evidence="1 2">HAMBI_3031</strain>
    </source>
</reference>
<gene>
    <name evidence="1" type="ORF">U0035_11210</name>
</gene>
<dbReference type="RefSeq" id="WP_245957647.1">
    <property type="nucleotide sequence ID" value="NZ_CP139960.1"/>
</dbReference>
<keyword evidence="2" id="KW-1185">Reference proteome</keyword>